<feature type="non-terminal residue" evidence="5">
    <location>
        <position position="1"/>
    </location>
</feature>
<dbReference type="InterPro" id="IPR017930">
    <property type="entry name" value="Myb_dom"/>
</dbReference>
<dbReference type="CDD" id="cd00167">
    <property type="entry name" value="SANT"/>
    <property type="match status" value="2"/>
</dbReference>
<dbReference type="PANTHER" id="PTHR45614:SF274">
    <property type="entry name" value="MYB-LIKE DNA-BINDING PROTEIN"/>
    <property type="match status" value="1"/>
</dbReference>
<feature type="domain" description="Myb-like" evidence="3">
    <location>
        <begin position="113"/>
        <end position="163"/>
    </location>
</feature>
<dbReference type="EMBL" id="JABMIG020000372">
    <property type="protein sequence ID" value="KAL3779849.1"/>
    <property type="molecule type" value="Genomic_DNA"/>
</dbReference>
<dbReference type="PANTHER" id="PTHR45614">
    <property type="entry name" value="MYB PROTEIN-RELATED"/>
    <property type="match status" value="1"/>
</dbReference>
<dbReference type="SMART" id="SM00717">
    <property type="entry name" value="SANT"/>
    <property type="match status" value="2"/>
</dbReference>
<dbReference type="InterPro" id="IPR009057">
    <property type="entry name" value="Homeodomain-like_sf"/>
</dbReference>
<comment type="caution">
    <text evidence="5">The sequence shown here is derived from an EMBL/GenBank/DDBJ whole genome shotgun (WGS) entry which is preliminary data.</text>
</comment>
<feature type="domain" description="HTH myb-type" evidence="4">
    <location>
        <begin position="62"/>
        <end position="116"/>
    </location>
</feature>
<evidence type="ECO:0000256" key="1">
    <source>
        <dbReference type="ARBA" id="ARBA00022737"/>
    </source>
</evidence>
<feature type="domain" description="HTH myb-type" evidence="4">
    <location>
        <begin position="117"/>
        <end position="167"/>
    </location>
</feature>
<name>A0ABD3NWT5_9STRA</name>
<accession>A0ABD3NWT5</accession>
<dbReference type="InterPro" id="IPR050560">
    <property type="entry name" value="MYB_TF"/>
</dbReference>
<feature type="domain" description="Myb-like" evidence="3">
    <location>
        <begin position="61"/>
        <end position="112"/>
    </location>
</feature>
<dbReference type="Gene3D" id="1.10.10.60">
    <property type="entry name" value="Homeodomain-like"/>
    <property type="match status" value="2"/>
</dbReference>
<evidence type="ECO:0000259" key="3">
    <source>
        <dbReference type="PROSITE" id="PS50090"/>
    </source>
</evidence>
<evidence type="ECO:0000256" key="2">
    <source>
        <dbReference type="ARBA" id="ARBA00023125"/>
    </source>
</evidence>
<dbReference type="AlphaFoldDB" id="A0ABD3NWT5"/>
<organism evidence="5 6">
    <name type="scientific">Cyclotella cryptica</name>
    <dbReference type="NCBI Taxonomy" id="29204"/>
    <lineage>
        <taxon>Eukaryota</taxon>
        <taxon>Sar</taxon>
        <taxon>Stramenopiles</taxon>
        <taxon>Ochrophyta</taxon>
        <taxon>Bacillariophyta</taxon>
        <taxon>Coscinodiscophyceae</taxon>
        <taxon>Thalassiosirophycidae</taxon>
        <taxon>Stephanodiscales</taxon>
        <taxon>Stephanodiscaceae</taxon>
        <taxon>Cyclotella</taxon>
    </lineage>
</organism>
<evidence type="ECO:0000259" key="4">
    <source>
        <dbReference type="PROSITE" id="PS51294"/>
    </source>
</evidence>
<reference evidence="5 6" key="1">
    <citation type="journal article" date="2020" name="G3 (Bethesda)">
        <title>Improved Reference Genome for Cyclotella cryptica CCMP332, a Model for Cell Wall Morphogenesis, Salinity Adaptation, and Lipid Production in Diatoms (Bacillariophyta).</title>
        <authorList>
            <person name="Roberts W.R."/>
            <person name="Downey K.M."/>
            <person name="Ruck E.C."/>
            <person name="Traller J.C."/>
            <person name="Alverson A.J."/>
        </authorList>
    </citation>
    <scope>NUCLEOTIDE SEQUENCE [LARGE SCALE GENOMIC DNA]</scope>
    <source>
        <strain evidence="5 6">CCMP332</strain>
    </source>
</reference>
<proteinExistence type="predicted"/>
<dbReference type="PROSITE" id="PS50090">
    <property type="entry name" value="MYB_LIKE"/>
    <property type="match status" value="2"/>
</dbReference>
<dbReference type="GO" id="GO:0003677">
    <property type="term" value="F:DNA binding"/>
    <property type="evidence" value="ECO:0007669"/>
    <property type="project" value="UniProtKB-KW"/>
</dbReference>
<protein>
    <submittedName>
        <fullName evidence="5">Uncharacterized protein</fullName>
    </submittedName>
</protein>
<dbReference type="SUPFAM" id="SSF46689">
    <property type="entry name" value="Homeodomain-like"/>
    <property type="match status" value="1"/>
</dbReference>
<dbReference type="Pfam" id="PF00249">
    <property type="entry name" value="Myb_DNA-binding"/>
    <property type="match status" value="2"/>
</dbReference>
<dbReference type="Proteomes" id="UP001516023">
    <property type="component" value="Unassembled WGS sequence"/>
</dbReference>
<dbReference type="InterPro" id="IPR001005">
    <property type="entry name" value="SANT/Myb"/>
</dbReference>
<keyword evidence="6" id="KW-1185">Reference proteome</keyword>
<keyword evidence="2" id="KW-0238">DNA-binding</keyword>
<dbReference type="FunFam" id="1.10.10.60:FF:000010">
    <property type="entry name" value="Transcriptional activator Myb isoform A"/>
    <property type="match status" value="1"/>
</dbReference>
<gene>
    <name evidence="5" type="ORF">HJC23_005775</name>
</gene>
<evidence type="ECO:0000313" key="6">
    <source>
        <dbReference type="Proteomes" id="UP001516023"/>
    </source>
</evidence>
<dbReference type="PROSITE" id="PS51294">
    <property type="entry name" value="HTH_MYB"/>
    <property type="match status" value="2"/>
</dbReference>
<evidence type="ECO:0000313" key="5">
    <source>
        <dbReference type="EMBL" id="KAL3779849.1"/>
    </source>
</evidence>
<sequence>KVKTASRREASAPPLGTDLTFFNIEDAQICHDSHDKKRRTSLANGVPRKMKHYVQKCSTTPPGLVKGPWTPEEDATVVQLVAAHGQKKWSFIARQVQGCLGKQCRERWYNHLSPDIKKGGLREEEDAIIIQCHAKCGNKWAEISKSLQGRTDNAIKNSWRQSIMQIDNGIGVDVAAAALSGLASSTTFQASMTSSPQLSPNAGSCSFVSPSPKNCFGSHHLESTPLKSIPQLSLTDDCSCDRLVPLLGCDISSSNSNGCPSELEGTRKLSPYQSRASLREATLLIDLTKSMTPSATRESRKI</sequence>
<keyword evidence="1" id="KW-0677">Repeat</keyword>